<reference evidence="2" key="2">
    <citation type="submission" date="2020-05" db="UniProtKB">
        <authorList>
            <consortium name="EnsemblMetazoa"/>
        </authorList>
    </citation>
    <scope>IDENTIFICATION</scope>
</reference>
<evidence type="ECO:0000313" key="1">
    <source>
        <dbReference type="EMBL" id="KFB44886.1"/>
    </source>
</evidence>
<dbReference type="AlphaFoldDB" id="A0A084W3U2"/>
<gene>
    <name evidence="1" type="ORF">ZHAS_00012796</name>
</gene>
<sequence length="118" mass="13482">MQHIENLALNHQTEPLTAPIVRAIIKDGCQRVEWIERFVTYQVADRLRIWKSGETHSGEITRPVDDEDARFAIRGSGTDERQLLVFRRSRHRKRRNCSHSSGPVPAGAIFGLPPSITR</sequence>
<proteinExistence type="predicted"/>
<dbReference type="EMBL" id="ATLV01020143">
    <property type="status" value="NOT_ANNOTATED_CDS"/>
    <property type="molecule type" value="Genomic_DNA"/>
</dbReference>
<reference evidence="1 3" key="1">
    <citation type="journal article" date="2014" name="BMC Genomics">
        <title>Genome sequence of Anopheles sinensis provides insight into genetics basis of mosquito competence for malaria parasites.</title>
        <authorList>
            <person name="Zhou D."/>
            <person name="Zhang D."/>
            <person name="Ding G."/>
            <person name="Shi L."/>
            <person name="Hou Q."/>
            <person name="Ye Y."/>
            <person name="Xu Y."/>
            <person name="Zhou H."/>
            <person name="Xiong C."/>
            <person name="Li S."/>
            <person name="Yu J."/>
            <person name="Hong S."/>
            <person name="Yu X."/>
            <person name="Zou P."/>
            <person name="Chen C."/>
            <person name="Chang X."/>
            <person name="Wang W."/>
            <person name="Lv Y."/>
            <person name="Sun Y."/>
            <person name="Ma L."/>
            <person name="Shen B."/>
            <person name="Zhu C."/>
        </authorList>
    </citation>
    <scope>NUCLEOTIDE SEQUENCE [LARGE SCALE GENOMIC DNA]</scope>
</reference>
<dbReference type="Proteomes" id="UP000030765">
    <property type="component" value="Unassembled WGS sequence"/>
</dbReference>
<dbReference type="EMBL" id="KE525295">
    <property type="protein sequence ID" value="KFB44886.1"/>
    <property type="molecule type" value="Genomic_DNA"/>
</dbReference>
<evidence type="ECO:0000313" key="3">
    <source>
        <dbReference type="Proteomes" id="UP000030765"/>
    </source>
</evidence>
<protein>
    <submittedName>
        <fullName evidence="1 2">Acetolactate synthase large subunit biosynthetic type</fullName>
    </submittedName>
</protein>
<dbReference type="EnsemblMetazoa" id="ASIC012796-RA">
    <property type="protein sequence ID" value="ASIC012796-PA"/>
    <property type="gene ID" value="ASIC012796"/>
</dbReference>
<dbReference type="VEuPathDB" id="VectorBase:ASIC012796"/>
<evidence type="ECO:0000313" key="2">
    <source>
        <dbReference type="EnsemblMetazoa" id="ASIC012796-PA"/>
    </source>
</evidence>
<organism evidence="1">
    <name type="scientific">Anopheles sinensis</name>
    <name type="common">Mosquito</name>
    <dbReference type="NCBI Taxonomy" id="74873"/>
    <lineage>
        <taxon>Eukaryota</taxon>
        <taxon>Metazoa</taxon>
        <taxon>Ecdysozoa</taxon>
        <taxon>Arthropoda</taxon>
        <taxon>Hexapoda</taxon>
        <taxon>Insecta</taxon>
        <taxon>Pterygota</taxon>
        <taxon>Neoptera</taxon>
        <taxon>Endopterygota</taxon>
        <taxon>Diptera</taxon>
        <taxon>Nematocera</taxon>
        <taxon>Culicoidea</taxon>
        <taxon>Culicidae</taxon>
        <taxon>Anophelinae</taxon>
        <taxon>Anopheles</taxon>
    </lineage>
</organism>
<accession>A0A084W3U2</accession>
<name>A0A084W3U2_ANOSI</name>
<keyword evidence="3" id="KW-1185">Reference proteome</keyword>